<sequence>MDRIIEEQSGTYTPRSANPHNGYYAGDFSSVPFKQPDLQLLLTLTRRAR</sequence>
<keyword evidence="2" id="KW-1185">Reference proteome</keyword>
<gene>
    <name evidence="1" type="ORF">SHK19_16475</name>
</gene>
<dbReference type="EMBL" id="CP141059">
    <property type="protein sequence ID" value="WQQ25552.1"/>
    <property type="molecule type" value="Genomic_DNA"/>
</dbReference>
<organism evidence="1 2">
    <name type="scientific">Nocardioides bizhenqiangii</name>
    <dbReference type="NCBI Taxonomy" id="3095076"/>
    <lineage>
        <taxon>Bacteria</taxon>
        <taxon>Bacillati</taxon>
        <taxon>Actinomycetota</taxon>
        <taxon>Actinomycetes</taxon>
        <taxon>Propionibacteriales</taxon>
        <taxon>Nocardioidaceae</taxon>
        <taxon>Nocardioides</taxon>
    </lineage>
</organism>
<evidence type="ECO:0000313" key="2">
    <source>
        <dbReference type="Proteomes" id="UP001327225"/>
    </source>
</evidence>
<protein>
    <submittedName>
        <fullName evidence="1">Uncharacterized protein</fullName>
    </submittedName>
</protein>
<dbReference type="RefSeq" id="WP_322456485.1">
    <property type="nucleotide sequence ID" value="NZ_CP141059.1"/>
</dbReference>
<evidence type="ECO:0000313" key="1">
    <source>
        <dbReference type="EMBL" id="WQQ25552.1"/>
    </source>
</evidence>
<accession>A0ABZ0ZMS2</accession>
<name>A0ABZ0ZMS2_9ACTN</name>
<proteinExistence type="predicted"/>
<reference evidence="2" key="1">
    <citation type="submission" date="2023-12" db="EMBL/GenBank/DDBJ databases">
        <title>Novel species in genus Nocardioides.</title>
        <authorList>
            <person name="Zhou H."/>
        </authorList>
    </citation>
    <scope>NUCLEOTIDE SEQUENCE [LARGE SCALE GENOMIC DNA]</scope>
    <source>
        <strain evidence="2">HM61</strain>
    </source>
</reference>
<dbReference type="Proteomes" id="UP001327225">
    <property type="component" value="Chromosome"/>
</dbReference>